<proteinExistence type="predicted"/>
<reference evidence="1 2" key="1">
    <citation type="submission" date="2016-11" db="EMBL/GenBank/DDBJ databases">
        <title>The macronuclear genome of Stentor coeruleus: a giant cell with tiny introns.</title>
        <authorList>
            <person name="Slabodnick M."/>
            <person name="Ruby J.G."/>
            <person name="Reiff S.B."/>
            <person name="Swart E.C."/>
            <person name="Gosai S."/>
            <person name="Prabakaran S."/>
            <person name="Witkowska E."/>
            <person name="Larue G.E."/>
            <person name="Fisher S."/>
            <person name="Freeman R.M."/>
            <person name="Gunawardena J."/>
            <person name="Chu W."/>
            <person name="Stover N.A."/>
            <person name="Gregory B.D."/>
            <person name="Nowacki M."/>
            <person name="Derisi J."/>
            <person name="Roy S.W."/>
            <person name="Marshall W.F."/>
            <person name="Sood P."/>
        </authorList>
    </citation>
    <scope>NUCLEOTIDE SEQUENCE [LARGE SCALE GENOMIC DNA]</scope>
    <source>
        <strain evidence="1">WM001</strain>
    </source>
</reference>
<gene>
    <name evidence="1" type="ORF">SteCoe_30717</name>
</gene>
<organism evidence="1 2">
    <name type="scientific">Stentor coeruleus</name>
    <dbReference type="NCBI Taxonomy" id="5963"/>
    <lineage>
        <taxon>Eukaryota</taxon>
        <taxon>Sar</taxon>
        <taxon>Alveolata</taxon>
        <taxon>Ciliophora</taxon>
        <taxon>Postciliodesmatophora</taxon>
        <taxon>Heterotrichea</taxon>
        <taxon>Heterotrichida</taxon>
        <taxon>Stentoridae</taxon>
        <taxon>Stentor</taxon>
    </lineage>
</organism>
<dbReference type="AlphaFoldDB" id="A0A1R2B2Z0"/>
<protein>
    <submittedName>
        <fullName evidence="1">Uncharacterized protein</fullName>
    </submittedName>
</protein>
<sequence>MFKIGTPKGPSPGIVRNSAYRKRTACTPTSHFSIGDSAFEKEALKIFDEVQANRQRIFTKNSDQIFYTKRIVKTTKKDQSGKEVVEKFEATAYGGLSKNGEKVGEVIQQYLNEKTGLEKSSLQRILGNKSRRMEIKKTIDFENTDDLQLNIDNNFEKDWKEHAEKIGVKKVIRFETMAKSISPKKHF</sequence>
<evidence type="ECO:0000313" key="2">
    <source>
        <dbReference type="Proteomes" id="UP000187209"/>
    </source>
</evidence>
<dbReference type="Proteomes" id="UP000187209">
    <property type="component" value="Unassembled WGS sequence"/>
</dbReference>
<dbReference type="EMBL" id="MPUH01001018">
    <property type="protein sequence ID" value="OMJ71151.1"/>
    <property type="molecule type" value="Genomic_DNA"/>
</dbReference>
<evidence type="ECO:0000313" key="1">
    <source>
        <dbReference type="EMBL" id="OMJ71151.1"/>
    </source>
</evidence>
<keyword evidence="2" id="KW-1185">Reference proteome</keyword>
<accession>A0A1R2B2Z0</accession>
<comment type="caution">
    <text evidence="1">The sequence shown here is derived from an EMBL/GenBank/DDBJ whole genome shotgun (WGS) entry which is preliminary data.</text>
</comment>
<name>A0A1R2B2Z0_9CILI</name>